<evidence type="ECO:0008006" key="4">
    <source>
        <dbReference type="Google" id="ProtNLM"/>
    </source>
</evidence>
<accession>A0ABX2FB29</accession>
<feature type="transmembrane region" description="Helical" evidence="1">
    <location>
        <begin position="26"/>
        <end position="45"/>
    </location>
</feature>
<evidence type="ECO:0000313" key="3">
    <source>
        <dbReference type="Proteomes" id="UP000763557"/>
    </source>
</evidence>
<keyword evidence="3" id="KW-1185">Reference proteome</keyword>
<keyword evidence="1" id="KW-0472">Membrane</keyword>
<evidence type="ECO:0000256" key="1">
    <source>
        <dbReference type="SAM" id="Phobius"/>
    </source>
</evidence>
<name>A0ABX2FB29_9PSEU</name>
<gene>
    <name evidence="2" type="ORF">GC106_58330</name>
</gene>
<reference evidence="2 3" key="1">
    <citation type="submission" date="2020-01" db="EMBL/GenBank/DDBJ databases">
        <title>Kibdelosporangium persica a novel Actinomycetes from a hot desert in Iran.</title>
        <authorList>
            <person name="Safaei N."/>
            <person name="Zaburannyi N."/>
            <person name="Mueller R."/>
            <person name="Wink J."/>
        </authorList>
    </citation>
    <scope>NUCLEOTIDE SEQUENCE [LARGE SCALE GENOMIC DNA]</scope>
    <source>
        <strain evidence="2 3">4NS15</strain>
    </source>
</reference>
<protein>
    <recommendedName>
        <fullName evidence="4">Secreted protein</fullName>
    </recommendedName>
</protein>
<keyword evidence="1" id="KW-0812">Transmembrane</keyword>
<sequence length="411" mass="45676">MTADSSIDEEPALTIPRPPRFWASPFGWSFAAAAGVALACSILLLSTAVQPPAQPVVLTLKGVMASKADFFDDKEVQRLLRGHNIQVEVTRRGSREVALEVTGQQSEQYDFAFPSGQPAADLIKNDRQAKGKYNRTTRLFTSPIVLASYREYAETLSRNGAVTTHHRPPETSLYYTLHTGKFIELGENGSTWNSIGIQEQRDVNDRVIANGNRVLAHSSGVCRSNSAATYLSLLAFVRNGTRPPKDDAEVSNVAQQIQPLITAAGMPESDLFKSYVTPEGKSQGPIVVVYEHQYFAYQIEHVRRHERVDDTRVLLYPEQEFQSDPEFVALTPNGHRLAEVLATDTALQERMKELGYRVTEGADVRGTRQLFDYLRVNGIIPPADRTDLTSADFPELGLLENLIRTVGRCQQ</sequence>
<keyword evidence="1" id="KW-1133">Transmembrane helix</keyword>
<dbReference type="RefSeq" id="WP_173137898.1">
    <property type="nucleotide sequence ID" value="NZ_CBCSGW010000017.1"/>
</dbReference>
<dbReference type="EMBL" id="JAAATY010000021">
    <property type="protein sequence ID" value="NRN68590.1"/>
    <property type="molecule type" value="Genomic_DNA"/>
</dbReference>
<dbReference type="Proteomes" id="UP000763557">
    <property type="component" value="Unassembled WGS sequence"/>
</dbReference>
<comment type="caution">
    <text evidence="2">The sequence shown here is derived from an EMBL/GenBank/DDBJ whole genome shotgun (WGS) entry which is preliminary data.</text>
</comment>
<organism evidence="2 3">
    <name type="scientific">Kibdelosporangium persicum</name>
    <dbReference type="NCBI Taxonomy" id="2698649"/>
    <lineage>
        <taxon>Bacteria</taxon>
        <taxon>Bacillati</taxon>
        <taxon>Actinomycetota</taxon>
        <taxon>Actinomycetes</taxon>
        <taxon>Pseudonocardiales</taxon>
        <taxon>Pseudonocardiaceae</taxon>
        <taxon>Kibdelosporangium</taxon>
    </lineage>
</organism>
<evidence type="ECO:0000313" key="2">
    <source>
        <dbReference type="EMBL" id="NRN68590.1"/>
    </source>
</evidence>
<proteinExistence type="predicted"/>